<dbReference type="EMBL" id="JAUEPP010000002">
    <property type="protein sequence ID" value="KAK3350683.1"/>
    <property type="molecule type" value="Genomic_DNA"/>
</dbReference>
<reference evidence="2" key="1">
    <citation type="journal article" date="2023" name="Mol. Phylogenet. Evol.">
        <title>Genome-scale phylogeny and comparative genomics of the fungal order Sordariales.</title>
        <authorList>
            <person name="Hensen N."/>
            <person name="Bonometti L."/>
            <person name="Westerberg I."/>
            <person name="Brannstrom I.O."/>
            <person name="Guillou S."/>
            <person name="Cros-Aarteil S."/>
            <person name="Calhoun S."/>
            <person name="Haridas S."/>
            <person name="Kuo A."/>
            <person name="Mondo S."/>
            <person name="Pangilinan J."/>
            <person name="Riley R."/>
            <person name="LaButti K."/>
            <person name="Andreopoulos B."/>
            <person name="Lipzen A."/>
            <person name="Chen C."/>
            <person name="Yan M."/>
            <person name="Daum C."/>
            <person name="Ng V."/>
            <person name="Clum A."/>
            <person name="Steindorff A."/>
            <person name="Ohm R.A."/>
            <person name="Martin F."/>
            <person name="Silar P."/>
            <person name="Natvig D.O."/>
            <person name="Lalanne C."/>
            <person name="Gautier V."/>
            <person name="Ament-Velasquez S.L."/>
            <person name="Kruys A."/>
            <person name="Hutchinson M.I."/>
            <person name="Powell A.J."/>
            <person name="Barry K."/>
            <person name="Miller A.N."/>
            <person name="Grigoriev I.V."/>
            <person name="Debuchy R."/>
            <person name="Gladieux P."/>
            <person name="Hiltunen Thoren M."/>
            <person name="Johannesson H."/>
        </authorList>
    </citation>
    <scope>NUCLEOTIDE SEQUENCE</scope>
    <source>
        <strain evidence="2">CBS 560.94</strain>
    </source>
</reference>
<feature type="compositionally biased region" description="Basic residues" evidence="1">
    <location>
        <begin position="1"/>
        <end position="13"/>
    </location>
</feature>
<keyword evidence="3" id="KW-1185">Reference proteome</keyword>
<evidence type="ECO:0000313" key="2">
    <source>
        <dbReference type="EMBL" id="KAK3350683.1"/>
    </source>
</evidence>
<feature type="region of interest" description="Disordered" evidence="1">
    <location>
        <begin position="280"/>
        <end position="310"/>
    </location>
</feature>
<feature type="region of interest" description="Disordered" evidence="1">
    <location>
        <begin position="1"/>
        <end position="184"/>
    </location>
</feature>
<accession>A0AAE0JJT2</accession>
<evidence type="ECO:0000313" key="3">
    <source>
        <dbReference type="Proteomes" id="UP001278500"/>
    </source>
</evidence>
<proteinExistence type="predicted"/>
<dbReference type="RefSeq" id="XP_062683978.1">
    <property type="nucleotide sequence ID" value="XM_062831612.1"/>
</dbReference>
<organism evidence="2 3">
    <name type="scientific">Neurospora tetraspora</name>
    <dbReference type="NCBI Taxonomy" id="94610"/>
    <lineage>
        <taxon>Eukaryota</taxon>
        <taxon>Fungi</taxon>
        <taxon>Dikarya</taxon>
        <taxon>Ascomycota</taxon>
        <taxon>Pezizomycotina</taxon>
        <taxon>Sordariomycetes</taxon>
        <taxon>Sordariomycetidae</taxon>
        <taxon>Sordariales</taxon>
        <taxon>Sordariaceae</taxon>
        <taxon>Neurospora</taxon>
    </lineage>
</organism>
<dbReference type="GeneID" id="87868766"/>
<name>A0AAE0JJT2_9PEZI</name>
<feature type="compositionally biased region" description="Pro residues" evidence="1">
    <location>
        <begin position="113"/>
        <end position="122"/>
    </location>
</feature>
<gene>
    <name evidence="2" type="ORF">B0H65DRAFT_95996</name>
</gene>
<feature type="compositionally biased region" description="Low complexity" evidence="1">
    <location>
        <begin position="153"/>
        <end position="178"/>
    </location>
</feature>
<protein>
    <submittedName>
        <fullName evidence="2">Uncharacterized protein</fullName>
    </submittedName>
</protein>
<dbReference type="AlphaFoldDB" id="A0AAE0JJT2"/>
<dbReference type="Proteomes" id="UP001278500">
    <property type="component" value="Unassembled WGS sequence"/>
</dbReference>
<reference evidence="2" key="2">
    <citation type="submission" date="2023-06" db="EMBL/GenBank/DDBJ databases">
        <authorList>
            <consortium name="Lawrence Berkeley National Laboratory"/>
            <person name="Haridas S."/>
            <person name="Hensen N."/>
            <person name="Bonometti L."/>
            <person name="Westerberg I."/>
            <person name="Brannstrom I.O."/>
            <person name="Guillou S."/>
            <person name="Cros-Aarteil S."/>
            <person name="Calhoun S."/>
            <person name="Kuo A."/>
            <person name="Mondo S."/>
            <person name="Pangilinan J."/>
            <person name="Riley R."/>
            <person name="Labutti K."/>
            <person name="Andreopoulos B."/>
            <person name="Lipzen A."/>
            <person name="Chen C."/>
            <person name="Yanf M."/>
            <person name="Daum C."/>
            <person name="Ng V."/>
            <person name="Clum A."/>
            <person name="Steindorff A."/>
            <person name="Ohm R."/>
            <person name="Martin F."/>
            <person name="Silar P."/>
            <person name="Natvig D."/>
            <person name="Lalanne C."/>
            <person name="Gautier V."/>
            <person name="Ament-Velasquez S.L."/>
            <person name="Kruys A."/>
            <person name="Hutchinson M.I."/>
            <person name="Powell A.J."/>
            <person name="Barry K."/>
            <person name="Miller A.N."/>
            <person name="Grigoriev I.V."/>
            <person name="Debuchy R."/>
            <person name="Gladieux P."/>
            <person name="Thoren M.H."/>
            <person name="Johannesson H."/>
        </authorList>
    </citation>
    <scope>NUCLEOTIDE SEQUENCE</scope>
    <source>
        <strain evidence="2">CBS 560.94</strain>
    </source>
</reference>
<evidence type="ECO:0000256" key="1">
    <source>
        <dbReference type="SAM" id="MobiDB-lite"/>
    </source>
</evidence>
<sequence length="332" mass="36865">MGGRKNHSWRPGKSHQDIGAPRRRTPPDSDTDMFGSPSIWCRKKKSHHHSEAKGRRSGKGVGVDEQPRQKHRILYSPFQRLFGTNSKHRHRKNTTPSREHRAAPRFGLGHSTSPPPPPPPPLKQSSPYTPNKYLHGQSGWQATPPRSFRRTLYRTPTSPTRTSPGFSASSTPSTTFSTPRPPSNPLNPTCESCFKMHHLNATLRQSLLAHTRDMYTMLQNWADDVGCGDGTGFVHADPMEWQPEKAAVVIEKERRPSEMCRVLMKMGSVEDWVGFMRGLEEKEGGGGGQKMEGVKAGGDGEDMRDGEGDSGLGGDYCLRYRRMAVDRGGGQG</sequence>
<comment type="caution">
    <text evidence="2">The sequence shown here is derived from an EMBL/GenBank/DDBJ whole genome shotgun (WGS) entry which is preliminary data.</text>
</comment>